<dbReference type="Proteomes" id="UP000485058">
    <property type="component" value="Unassembled WGS sequence"/>
</dbReference>
<organism evidence="1 2">
    <name type="scientific">Haematococcus lacustris</name>
    <name type="common">Green alga</name>
    <name type="synonym">Haematococcus pluvialis</name>
    <dbReference type="NCBI Taxonomy" id="44745"/>
    <lineage>
        <taxon>Eukaryota</taxon>
        <taxon>Viridiplantae</taxon>
        <taxon>Chlorophyta</taxon>
        <taxon>core chlorophytes</taxon>
        <taxon>Chlorophyceae</taxon>
        <taxon>CS clade</taxon>
        <taxon>Chlamydomonadales</taxon>
        <taxon>Haematococcaceae</taxon>
        <taxon>Haematococcus</taxon>
    </lineage>
</organism>
<gene>
    <name evidence="1" type="ORF">HaLaN_29935</name>
</gene>
<evidence type="ECO:0000313" key="1">
    <source>
        <dbReference type="EMBL" id="GFH30994.1"/>
    </source>
</evidence>
<accession>A0A6A0AG12</accession>
<feature type="non-terminal residue" evidence="1">
    <location>
        <position position="1"/>
    </location>
</feature>
<protein>
    <submittedName>
        <fullName evidence="1">Uncharacterized protein</fullName>
    </submittedName>
</protein>
<comment type="caution">
    <text evidence="1">The sequence shown here is derived from an EMBL/GenBank/DDBJ whole genome shotgun (WGS) entry which is preliminary data.</text>
</comment>
<proteinExistence type="predicted"/>
<dbReference type="EMBL" id="BLLF01005274">
    <property type="protein sequence ID" value="GFH30994.1"/>
    <property type="molecule type" value="Genomic_DNA"/>
</dbReference>
<name>A0A6A0AG12_HAELA</name>
<feature type="non-terminal residue" evidence="1">
    <location>
        <position position="46"/>
    </location>
</feature>
<reference evidence="1 2" key="1">
    <citation type="submission" date="2020-02" db="EMBL/GenBank/DDBJ databases">
        <title>Draft genome sequence of Haematococcus lacustris strain NIES-144.</title>
        <authorList>
            <person name="Morimoto D."/>
            <person name="Nakagawa S."/>
            <person name="Yoshida T."/>
            <person name="Sawayama S."/>
        </authorList>
    </citation>
    <scope>NUCLEOTIDE SEQUENCE [LARGE SCALE GENOMIC DNA]</scope>
    <source>
        <strain evidence="1 2">NIES-144</strain>
    </source>
</reference>
<sequence>MIISGLLYLGDWSHAEAIERLQEELGIQAVVTVHNHPENLKPKLPK</sequence>
<keyword evidence="2" id="KW-1185">Reference proteome</keyword>
<dbReference type="AlphaFoldDB" id="A0A6A0AG12"/>
<evidence type="ECO:0000313" key="2">
    <source>
        <dbReference type="Proteomes" id="UP000485058"/>
    </source>
</evidence>